<dbReference type="InterPro" id="IPR036638">
    <property type="entry name" value="HLH_DNA-bd_sf"/>
</dbReference>
<keyword evidence="2" id="KW-1185">Reference proteome</keyword>
<dbReference type="Proteomes" id="UP001519294">
    <property type="component" value="Unassembled WGS sequence"/>
</dbReference>
<organism evidence="1 2">
    <name type="scientific">Virgibacillus alimentarius</name>
    <dbReference type="NCBI Taxonomy" id="698769"/>
    <lineage>
        <taxon>Bacteria</taxon>
        <taxon>Bacillati</taxon>
        <taxon>Bacillota</taxon>
        <taxon>Bacilli</taxon>
        <taxon>Bacillales</taxon>
        <taxon>Bacillaceae</taxon>
        <taxon>Virgibacillus</taxon>
    </lineage>
</organism>
<gene>
    <name evidence="1" type="ORF">J2Z81_001526</name>
</gene>
<dbReference type="Pfam" id="PF09388">
    <property type="entry name" value="SpoOE-like"/>
    <property type="match status" value="1"/>
</dbReference>
<accession>A0ABS4S7V3</accession>
<dbReference type="EMBL" id="JAGIKX010000010">
    <property type="protein sequence ID" value="MBP2257578.1"/>
    <property type="molecule type" value="Genomic_DNA"/>
</dbReference>
<protein>
    <recommendedName>
        <fullName evidence="3">Spo0E like sporulation regulatory protein</fullName>
    </recommendedName>
</protein>
<evidence type="ECO:0000313" key="2">
    <source>
        <dbReference type="Proteomes" id="UP001519294"/>
    </source>
</evidence>
<dbReference type="SUPFAM" id="SSF140500">
    <property type="entry name" value="BAS1536-like"/>
    <property type="match status" value="1"/>
</dbReference>
<sequence>MRKNSGLLKEIEHCREEMISLSNIHPLTSDIVVKISMRLDDLINEYQNEICINK</sequence>
<reference evidence="1 2" key="1">
    <citation type="submission" date="2021-03" db="EMBL/GenBank/DDBJ databases">
        <title>Genomic Encyclopedia of Type Strains, Phase IV (KMG-IV): sequencing the most valuable type-strain genomes for metagenomic binning, comparative biology and taxonomic classification.</title>
        <authorList>
            <person name="Goeker M."/>
        </authorList>
    </citation>
    <scope>NUCLEOTIDE SEQUENCE [LARGE SCALE GENOMIC DNA]</scope>
    <source>
        <strain evidence="1 2">DSM 25790</strain>
    </source>
</reference>
<dbReference type="Gene3D" id="4.10.280.10">
    <property type="entry name" value="Helix-loop-helix DNA-binding domain"/>
    <property type="match status" value="1"/>
</dbReference>
<proteinExistence type="predicted"/>
<dbReference type="RefSeq" id="WP_084179223.1">
    <property type="nucleotide sequence ID" value="NZ_JAGIKX010000010.1"/>
</dbReference>
<dbReference type="InterPro" id="IPR018540">
    <property type="entry name" value="Spo0E-like"/>
</dbReference>
<evidence type="ECO:0008006" key="3">
    <source>
        <dbReference type="Google" id="ProtNLM"/>
    </source>
</evidence>
<comment type="caution">
    <text evidence="1">The sequence shown here is derived from an EMBL/GenBank/DDBJ whole genome shotgun (WGS) entry which is preliminary data.</text>
</comment>
<dbReference type="InterPro" id="IPR037208">
    <property type="entry name" value="Spo0E-like_sf"/>
</dbReference>
<evidence type="ECO:0000313" key="1">
    <source>
        <dbReference type="EMBL" id="MBP2257578.1"/>
    </source>
</evidence>
<name>A0ABS4S7V3_9BACI</name>